<evidence type="ECO:0000256" key="1">
    <source>
        <dbReference type="SAM" id="MobiDB-lite"/>
    </source>
</evidence>
<dbReference type="AlphaFoldDB" id="A0A1N7PFJ6"/>
<feature type="compositionally biased region" description="Polar residues" evidence="1">
    <location>
        <begin position="393"/>
        <end position="407"/>
    </location>
</feature>
<feature type="compositionally biased region" description="Polar residues" evidence="1">
    <location>
        <begin position="290"/>
        <end position="301"/>
    </location>
</feature>
<feature type="region of interest" description="Disordered" evidence="1">
    <location>
        <begin position="241"/>
        <end position="459"/>
    </location>
</feature>
<organism evidence="2 3">
    <name type="scientific">Belliella pelovolcani</name>
    <dbReference type="NCBI Taxonomy" id="529505"/>
    <lineage>
        <taxon>Bacteria</taxon>
        <taxon>Pseudomonadati</taxon>
        <taxon>Bacteroidota</taxon>
        <taxon>Cytophagia</taxon>
        <taxon>Cytophagales</taxon>
        <taxon>Cyclobacteriaceae</taxon>
        <taxon>Belliella</taxon>
    </lineage>
</organism>
<dbReference type="EMBL" id="FTOP01000016">
    <property type="protein sequence ID" value="SIT09348.1"/>
    <property type="molecule type" value="Genomic_DNA"/>
</dbReference>
<feature type="compositionally biased region" description="Low complexity" evidence="1">
    <location>
        <begin position="427"/>
        <end position="451"/>
    </location>
</feature>
<name>A0A1N7PFJ6_9BACT</name>
<reference evidence="3" key="1">
    <citation type="submission" date="2017-01" db="EMBL/GenBank/DDBJ databases">
        <authorList>
            <person name="Varghese N."/>
            <person name="Submissions S."/>
        </authorList>
    </citation>
    <scope>NUCLEOTIDE SEQUENCE [LARGE SCALE GENOMIC DNA]</scope>
    <source>
        <strain evidence="3">DSM 46698</strain>
    </source>
</reference>
<gene>
    <name evidence="2" type="ORF">SAMN05421761_1164</name>
</gene>
<dbReference type="Proteomes" id="UP000186026">
    <property type="component" value="Unassembled WGS sequence"/>
</dbReference>
<dbReference type="STRING" id="529505.SAMN05421761_1164"/>
<evidence type="ECO:0000313" key="3">
    <source>
        <dbReference type="Proteomes" id="UP000186026"/>
    </source>
</evidence>
<dbReference type="Pfam" id="PF20245">
    <property type="entry name" value="DUF6600"/>
    <property type="match status" value="1"/>
</dbReference>
<sequence>MKNLILIRLSLVLMLGIGMTLKNTAEASPPRMGVSFQVFYNELSPYGDWVMDPTHGYVWIPNVGGEFHPYGTNGYWAMTNYGNTWVSNYAWGWAPFHYGRWFWNDYYGWAWVPGYEWGPAWVNWRTGGGYYGWAPLGPGIGINVSFGFHSHHWRFIPQRRFGHRHFYRYYVPSYNVVSIYNRTTIINNTYVYNNRTYVSGPSRREVQQVTRRNVPVYQVNDSGRPGRAVVNGRGLNIYRPEIDNSRSANAQARPSRAVNAEEYRSRPAVQSRAAANTRMRESNDARINQRAATPTQRSTTRGEAVNGQQRQAQTRTATPQQRQAQTRQATPQQRQAETRTAPQQRQTQTRQAAPQQRQQQVRTAPQQRETQTRQAAPQQRQQQVRTAPQQRQSSPRVTQQRSSSNTPKAAPAQKSRTTSSPAVRANSSSSSRSSGTVRSSGGSSSRSTGTSSRGGRGNN</sequence>
<dbReference type="RefSeq" id="WP_076502608.1">
    <property type="nucleotide sequence ID" value="NZ_FTOP01000016.1"/>
</dbReference>
<dbReference type="InterPro" id="IPR046535">
    <property type="entry name" value="DUF6600"/>
</dbReference>
<accession>A0A1N7PFJ6</accession>
<protein>
    <submittedName>
        <fullName evidence="2">Uncharacterized protein</fullName>
    </submittedName>
</protein>
<dbReference type="OrthoDB" id="5485224at2"/>
<proteinExistence type="predicted"/>
<keyword evidence="3" id="KW-1185">Reference proteome</keyword>
<evidence type="ECO:0000313" key="2">
    <source>
        <dbReference type="EMBL" id="SIT09348.1"/>
    </source>
</evidence>
<feature type="compositionally biased region" description="Low complexity" evidence="1">
    <location>
        <begin position="308"/>
        <end position="392"/>
    </location>
</feature>